<keyword evidence="6" id="KW-0862">Zinc</keyword>
<dbReference type="GO" id="GO:0016740">
    <property type="term" value="F:transferase activity"/>
    <property type="evidence" value="ECO:0007669"/>
    <property type="project" value="UniProtKB-KW"/>
</dbReference>
<accession>A0A6C0JD38</accession>
<dbReference type="GO" id="GO:0008270">
    <property type="term" value="F:zinc ion binding"/>
    <property type="evidence" value="ECO:0007669"/>
    <property type="project" value="UniProtKB-KW"/>
</dbReference>
<protein>
    <recommendedName>
        <fullName evidence="7">RING-type domain-containing protein</fullName>
    </recommendedName>
</protein>
<evidence type="ECO:0000256" key="2">
    <source>
        <dbReference type="ARBA" id="ARBA00022723"/>
    </source>
</evidence>
<proteinExistence type="predicted"/>
<dbReference type="SUPFAM" id="SSF57850">
    <property type="entry name" value="RING/U-box"/>
    <property type="match status" value="1"/>
</dbReference>
<feature type="domain" description="RING-type" evidence="7">
    <location>
        <begin position="1"/>
        <end position="287"/>
    </location>
</feature>
<dbReference type="PROSITE" id="PS51873">
    <property type="entry name" value="TRIAD"/>
    <property type="match status" value="1"/>
</dbReference>
<evidence type="ECO:0000256" key="4">
    <source>
        <dbReference type="ARBA" id="ARBA00022771"/>
    </source>
</evidence>
<reference evidence="8" key="1">
    <citation type="journal article" date="2020" name="Nature">
        <title>Giant virus diversity and host interactions through global metagenomics.</title>
        <authorList>
            <person name="Schulz F."/>
            <person name="Roux S."/>
            <person name="Paez-Espino D."/>
            <person name="Jungbluth S."/>
            <person name="Walsh D.A."/>
            <person name="Denef V.J."/>
            <person name="McMahon K.D."/>
            <person name="Konstantinidis K.T."/>
            <person name="Eloe-Fadrosh E.A."/>
            <person name="Kyrpides N.C."/>
            <person name="Woyke T."/>
        </authorList>
    </citation>
    <scope>NUCLEOTIDE SEQUENCE</scope>
    <source>
        <strain evidence="8">GVMAG-M-3300027206-1</strain>
    </source>
</reference>
<dbReference type="EMBL" id="MN740383">
    <property type="protein sequence ID" value="QHU03562.1"/>
    <property type="molecule type" value="Genomic_DNA"/>
</dbReference>
<name>A0A6C0JD38_9ZZZZ</name>
<sequence>MGNCDVCCEKFNKINHKKVDCPFCDLDCCRSCSQKYLLSITDDPHCMGCKNMWNREFVDSFCTKYFRNTELRRHRENVLFEREKVQMPSTQPEVERIKAVRKLHKVINVQRGRLIELYRVYKIFGTGHLTVMNEIPEPVQELRAEMEETYRELSRLRNGGDIVDGDEPKKFIRKCPTEECKGFMNEDWFCGLCDNHFCEHCNEKITTDHKCDPDAVKTMELLKKDTKPCPKCGTMIQKLSGCRQMWCPDCHTAFDWVSGKIEMGRIHNPHYVEFRRERISSREHGDIPCGGIPTFRELREMNAPDNIMRFANTLNFLDREIVYRYGDLYDHGNRYLRVGYMLNEINEQFFKKEIQRRDKQRERFRDINNIYRMVIDTGGDLLRQYALEPERYTEIIDICKKLIEYANGVLETIRKRYTCIHPQNIYLH</sequence>
<dbReference type="AlphaFoldDB" id="A0A6C0JD38"/>
<evidence type="ECO:0000256" key="3">
    <source>
        <dbReference type="ARBA" id="ARBA00022737"/>
    </source>
</evidence>
<organism evidence="8">
    <name type="scientific">viral metagenome</name>
    <dbReference type="NCBI Taxonomy" id="1070528"/>
    <lineage>
        <taxon>unclassified sequences</taxon>
        <taxon>metagenomes</taxon>
        <taxon>organismal metagenomes</taxon>
    </lineage>
</organism>
<evidence type="ECO:0000256" key="1">
    <source>
        <dbReference type="ARBA" id="ARBA00022679"/>
    </source>
</evidence>
<evidence type="ECO:0000256" key="5">
    <source>
        <dbReference type="ARBA" id="ARBA00022786"/>
    </source>
</evidence>
<keyword evidence="4" id="KW-0863">Zinc-finger</keyword>
<dbReference type="InterPro" id="IPR044066">
    <property type="entry name" value="TRIAD_supradom"/>
</dbReference>
<keyword evidence="2" id="KW-0479">Metal-binding</keyword>
<dbReference type="Gene3D" id="1.20.120.1750">
    <property type="match status" value="1"/>
</dbReference>
<keyword evidence="3" id="KW-0677">Repeat</keyword>
<keyword evidence="5" id="KW-0833">Ubl conjugation pathway</keyword>
<keyword evidence="1" id="KW-0808">Transferase</keyword>
<evidence type="ECO:0000313" key="8">
    <source>
        <dbReference type="EMBL" id="QHU03562.1"/>
    </source>
</evidence>
<evidence type="ECO:0000259" key="7">
    <source>
        <dbReference type="PROSITE" id="PS51873"/>
    </source>
</evidence>
<evidence type="ECO:0000256" key="6">
    <source>
        <dbReference type="ARBA" id="ARBA00022833"/>
    </source>
</evidence>